<sequence>MVVAVDPVWGPLVTEVDVDLAVVTTLRLWLPMYLAQAERERDLAAGTLARPKAGAYTNTIEDDEFHDHPLPAIIVTTANTTAAPAQASDSSYEGAWRVMVSSVVRGRTPPETRAVAALFSASVRRVLTQQASLGGLSSEVVWVSSGLQPVYDNTDQGRYIAAGMNEFVVYVDNVLAPELGPGGAPYTPPDPENEPDLPLDPLSAVATVNVSIEPTV</sequence>
<protein>
    <submittedName>
        <fullName evidence="1">Uncharacterized protein</fullName>
    </submittedName>
</protein>
<evidence type="ECO:0000313" key="1">
    <source>
        <dbReference type="EMBL" id="CAB4197380.1"/>
    </source>
</evidence>
<reference evidence="1" key="1">
    <citation type="submission" date="2020-05" db="EMBL/GenBank/DDBJ databases">
        <authorList>
            <person name="Chiriac C."/>
            <person name="Salcher M."/>
            <person name="Ghai R."/>
            <person name="Kavagutti S V."/>
        </authorList>
    </citation>
    <scope>NUCLEOTIDE SEQUENCE</scope>
</reference>
<dbReference type="EMBL" id="LR797260">
    <property type="protein sequence ID" value="CAB4197380.1"/>
    <property type="molecule type" value="Genomic_DNA"/>
</dbReference>
<name>A0A6J5RIP0_9CAUD</name>
<proteinExistence type="predicted"/>
<gene>
    <name evidence="1" type="ORF">UFOVP1313_9</name>
</gene>
<organism evidence="1">
    <name type="scientific">uncultured Caudovirales phage</name>
    <dbReference type="NCBI Taxonomy" id="2100421"/>
    <lineage>
        <taxon>Viruses</taxon>
        <taxon>Duplodnaviria</taxon>
        <taxon>Heunggongvirae</taxon>
        <taxon>Uroviricota</taxon>
        <taxon>Caudoviricetes</taxon>
        <taxon>Peduoviridae</taxon>
        <taxon>Maltschvirus</taxon>
        <taxon>Maltschvirus maltsch</taxon>
    </lineage>
</organism>
<accession>A0A6J5RIP0</accession>